<name>A0A0H3A6H5_NITV4</name>
<evidence type="ECO:0000313" key="2">
    <source>
        <dbReference type="EMBL" id="ABM28089.1"/>
    </source>
</evidence>
<dbReference type="RefSeq" id="WP_011792032.1">
    <property type="nucleotide sequence ID" value="NC_008751.1"/>
</dbReference>
<evidence type="ECO:0000256" key="1">
    <source>
        <dbReference type="SAM" id="SignalP"/>
    </source>
</evidence>
<feature type="signal peptide" evidence="1">
    <location>
        <begin position="1"/>
        <end position="19"/>
    </location>
</feature>
<protein>
    <submittedName>
        <fullName evidence="2">Lipoprotein, putative</fullName>
    </submittedName>
</protein>
<feature type="chain" id="PRO_5002604053" evidence="1">
    <location>
        <begin position="20"/>
        <end position="136"/>
    </location>
</feature>
<dbReference type="Proteomes" id="UP000009173">
    <property type="component" value="Chromosome"/>
</dbReference>
<proteinExistence type="predicted"/>
<dbReference type="AlphaFoldDB" id="A0A0H3A6H5"/>
<dbReference type="HOGENOM" id="CLU_1872127_0_0_7"/>
<sequence length="136" mass="14848" precursor="true">MKRLSIFALVALLATLCLGCQPAEFETNTYRTLVAAGAAYDVTMHSMADARSEGLITAEQYAKGKVVARNFYALYHAARIALEEYVASGREATDSEAQRERILATLSSMALRLAELTDYLRQIGVPEQGAKEVQNG</sequence>
<reference evidence="3" key="1">
    <citation type="journal article" date="2009" name="Environ. Microbiol.">
        <title>Contribution of mobile genetic elements to Desulfovibrio vulgaris genome plasticity.</title>
        <authorList>
            <person name="Walker C.B."/>
            <person name="Stolyar S."/>
            <person name="Chivian D."/>
            <person name="Pinel N."/>
            <person name="Gabster J.A."/>
            <person name="Dehal P.S."/>
            <person name="He Z."/>
            <person name="Yang Z.K."/>
            <person name="Yen H.C."/>
            <person name="Zhou J."/>
            <person name="Wall J.D."/>
            <person name="Hazen T.C."/>
            <person name="Arkin A.P."/>
            <person name="Stahl D.A."/>
        </authorList>
    </citation>
    <scope>NUCLEOTIDE SEQUENCE [LARGE SCALE GENOMIC DNA]</scope>
    <source>
        <strain evidence="3">DP4</strain>
    </source>
</reference>
<gene>
    <name evidence="2" type="ordered locus">Dvul_1069</name>
</gene>
<keyword evidence="2" id="KW-0449">Lipoprotein</keyword>
<evidence type="ECO:0000313" key="3">
    <source>
        <dbReference type="Proteomes" id="UP000009173"/>
    </source>
</evidence>
<organism evidence="2 3">
    <name type="scientific">Nitratidesulfovibrio vulgaris (strain DP4)</name>
    <name type="common">Desulfovibrio vulgaris</name>
    <dbReference type="NCBI Taxonomy" id="391774"/>
    <lineage>
        <taxon>Bacteria</taxon>
        <taxon>Pseudomonadati</taxon>
        <taxon>Thermodesulfobacteriota</taxon>
        <taxon>Desulfovibrionia</taxon>
        <taxon>Desulfovibrionales</taxon>
        <taxon>Desulfovibrionaceae</taxon>
        <taxon>Nitratidesulfovibrio</taxon>
    </lineage>
</organism>
<dbReference type="EMBL" id="CP000527">
    <property type="protein sequence ID" value="ABM28089.1"/>
    <property type="molecule type" value="Genomic_DNA"/>
</dbReference>
<dbReference type="KEGG" id="dvl:Dvul_1069"/>
<keyword evidence="1" id="KW-0732">Signal</keyword>
<accession>A0A0H3A6H5</accession>